<dbReference type="RefSeq" id="WP_161025908.1">
    <property type="nucleotide sequence ID" value="NZ_WWCJ01000008.1"/>
</dbReference>
<evidence type="ECO:0000313" key="2">
    <source>
        <dbReference type="Proteomes" id="UP000448575"/>
    </source>
</evidence>
<gene>
    <name evidence="1" type="ORF">GTP41_12490</name>
</gene>
<proteinExistence type="predicted"/>
<sequence length="111" mass="12410">MRLDSEKLHVIASAPRTSENCRRVARALCAAMNDWPTENLTLVNAFIRELEACFSPLTFENIEAVASRINSATDAWKAEGLAVLLEAWGINDRHKTLNELLGELQRESANE</sequence>
<keyword evidence="2" id="KW-1185">Reference proteome</keyword>
<protein>
    <submittedName>
        <fullName evidence="1">Uncharacterized protein</fullName>
    </submittedName>
</protein>
<comment type="caution">
    <text evidence="1">The sequence shown here is derived from an EMBL/GenBank/DDBJ whole genome shotgun (WGS) entry which is preliminary data.</text>
</comment>
<reference evidence="1 2" key="1">
    <citation type="submission" date="2019-12" db="EMBL/GenBank/DDBJ databases">
        <title>Novel species isolated from a subtropical stream in China.</title>
        <authorList>
            <person name="Lu H."/>
        </authorList>
    </citation>
    <scope>NUCLEOTIDE SEQUENCE [LARGE SCALE GENOMIC DNA]</scope>
    <source>
        <strain evidence="1 2">DS3</strain>
    </source>
</reference>
<accession>A0A6N9HHU5</accession>
<name>A0A6N9HHU5_9BURK</name>
<organism evidence="1 2">
    <name type="scientific">Pseudoduganella guangdongensis</name>
    <dbReference type="NCBI Taxonomy" id="2692179"/>
    <lineage>
        <taxon>Bacteria</taxon>
        <taxon>Pseudomonadati</taxon>
        <taxon>Pseudomonadota</taxon>
        <taxon>Betaproteobacteria</taxon>
        <taxon>Burkholderiales</taxon>
        <taxon>Oxalobacteraceae</taxon>
        <taxon>Telluria group</taxon>
        <taxon>Pseudoduganella</taxon>
    </lineage>
</organism>
<evidence type="ECO:0000313" key="1">
    <source>
        <dbReference type="EMBL" id="MYN02919.1"/>
    </source>
</evidence>
<dbReference type="EMBL" id="WWCJ01000008">
    <property type="protein sequence ID" value="MYN02919.1"/>
    <property type="molecule type" value="Genomic_DNA"/>
</dbReference>
<dbReference type="Proteomes" id="UP000448575">
    <property type="component" value="Unassembled WGS sequence"/>
</dbReference>
<dbReference type="AlphaFoldDB" id="A0A6N9HHU5"/>